<evidence type="ECO:0000259" key="1">
    <source>
        <dbReference type="Pfam" id="PF08350"/>
    </source>
</evidence>
<feature type="domain" description="Methanogenesis regulatory protein FilR1 middle" evidence="1">
    <location>
        <begin position="139"/>
        <end position="256"/>
    </location>
</feature>
<comment type="caution">
    <text evidence="3">The sequence shown here is derived from an EMBL/GenBank/DDBJ whole genome shotgun (WGS) entry which is preliminary data.</text>
</comment>
<keyword evidence="4" id="KW-1185">Reference proteome</keyword>
<evidence type="ECO:0000313" key="4">
    <source>
        <dbReference type="Proteomes" id="UP001597076"/>
    </source>
</evidence>
<dbReference type="InterPro" id="IPR036390">
    <property type="entry name" value="WH_DNA-bd_sf"/>
</dbReference>
<organism evidence="3 4">
    <name type="scientific">Haloarchaeobius amylolyticus</name>
    <dbReference type="NCBI Taxonomy" id="1198296"/>
    <lineage>
        <taxon>Archaea</taxon>
        <taxon>Methanobacteriati</taxon>
        <taxon>Methanobacteriota</taxon>
        <taxon>Stenosarchaea group</taxon>
        <taxon>Halobacteria</taxon>
        <taxon>Halobacteriales</taxon>
        <taxon>Halorubellaceae</taxon>
        <taxon>Haloarchaeobius</taxon>
    </lineage>
</organism>
<gene>
    <name evidence="3" type="ORF">ACFR99_17830</name>
</gene>
<evidence type="ECO:0000259" key="2">
    <source>
        <dbReference type="Pfam" id="PF25213"/>
    </source>
</evidence>
<proteinExistence type="predicted"/>
<dbReference type="InterPro" id="IPR057527">
    <property type="entry name" value="HVO_A0261-like_N"/>
</dbReference>
<protein>
    <submittedName>
        <fullName evidence="3">Helix-turn-helix transcriptional regulator</fullName>
    </submittedName>
</protein>
<sequence length="269" mass="29832">MSDEPARALRYLSGSTVRPTILERLVDGTAQPAELVSVADVSRTTVHRTLSELVKRDWARRIDGGYEATAIGELALRTYERARSRLETLERLEPFCTHAGAAAAELDLEWLCEARLATPAETNPQYPLEWYGDRLAALETAEDRARLRIATPTLTRQLLAAHDSIADTGTPTELVVEEAVLRAVVRQSPERLRASLSSDAFELYATPESPSLGLTLGDERTILSAYDEGRLVVALESPNDRLREWAVDRYSRLRDDAQQITGETIESGT</sequence>
<dbReference type="Pfam" id="PF25213">
    <property type="entry name" value="HVO_A0261_N"/>
    <property type="match status" value="1"/>
</dbReference>
<dbReference type="SUPFAM" id="SSF46785">
    <property type="entry name" value="Winged helix' DNA-binding domain"/>
    <property type="match status" value="1"/>
</dbReference>
<dbReference type="AlphaFoldDB" id="A0ABD6BKY0"/>
<dbReference type="Pfam" id="PF08350">
    <property type="entry name" value="FilR1_middle"/>
    <property type="match status" value="1"/>
</dbReference>
<feature type="domain" description="HVO-A0261-like N-terminal" evidence="2">
    <location>
        <begin position="9"/>
        <end position="89"/>
    </location>
</feature>
<reference evidence="3 4" key="1">
    <citation type="journal article" date="2019" name="Int. J. Syst. Evol. Microbiol.">
        <title>The Global Catalogue of Microorganisms (GCM) 10K type strain sequencing project: providing services to taxonomists for standard genome sequencing and annotation.</title>
        <authorList>
            <consortium name="The Broad Institute Genomics Platform"/>
            <consortium name="The Broad Institute Genome Sequencing Center for Infectious Disease"/>
            <person name="Wu L."/>
            <person name="Ma J."/>
        </authorList>
    </citation>
    <scope>NUCLEOTIDE SEQUENCE [LARGE SCALE GENOMIC DNA]</scope>
    <source>
        <strain evidence="3 4">CGMCC 1.12230</strain>
    </source>
</reference>
<dbReference type="RefSeq" id="WP_390290282.1">
    <property type="nucleotide sequence ID" value="NZ_JBHUDI010000011.1"/>
</dbReference>
<dbReference type="InterPro" id="IPR013561">
    <property type="entry name" value="FilR1_middle_dom"/>
</dbReference>
<evidence type="ECO:0000313" key="3">
    <source>
        <dbReference type="EMBL" id="MFD1565399.1"/>
    </source>
</evidence>
<dbReference type="Proteomes" id="UP001597076">
    <property type="component" value="Unassembled WGS sequence"/>
</dbReference>
<name>A0ABD6BKY0_9EURY</name>
<accession>A0ABD6BKY0</accession>
<dbReference type="EMBL" id="JBHUDI010000011">
    <property type="protein sequence ID" value="MFD1565399.1"/>
    <property type="molecule type" value="Genomic_DNA"/>
</dbReference>